<dbReference type="InterPro" id="IPR013099">
    <property type="entry name" value="K_chnl_dom"/>
</dbReference>
<organism evidence="3 4">
    <name type="scientific">Desulfomonile tiedjei</name>
    <dbReference type="NCBI Taxonomy" id="2358"/>
    <lineage>
        <taxon>Bacteria</taxon>
        <taxon>Pseudomonadati</taxon>
        <taxon>Thermodesulfobacteriota</taxon>
        <taxon>Desulfomonilia</taxon>
        <taxon>Desulfomonilales</taxon>
        <taxon>Desulfomonilaceae</taxon>
        <taxon>Desulfomonile</taxon>
    </lineage>
</organism>
<dbReference type="SUPFAM" id="SSF81324">
    <property type="entry name" value="Voltage-gated potassium channels"/>
    <property type="match status" value="1"/>
</dbReference>
<feature type="transmembrane region" description="Helical" evidence="1">
    <location>
        <begin position="122"/>
        <end position="144"/>
    </location>
</feature>
<accession>A0A9D6V046</accession>
<keyword evidence="1" id="KW-0472">Membrane</keyword>
<dbReference type="EMBL" id="JACRDE010000055">
    <property type="protein sequence ID" value="MBI5248245.1"/>
    <property type="molecule type" value="Genomic_DNA"/>
</dbReference>
<keyword evidence="1" id="KW-1133">Transmembrane helix</keyword>
<reference evidence="3" key="1">
    <citation type="submission" date="2020-07" db="EMBL/GenBank/DDBJ databases">
        <title>Huge and variable diversity of episymbiotic CPR bacteria and DPANN archaea in groundwater ecosystems.</title>
        <authorList>
            <person name="He C.Y."/>
            <person name="Keren R."/>
            <person name="Whittaker M."/>
            <person name="Farag I.F."/>
            <person name="Doudna J."/>
            <person name="Cate J.H.D."/>
            <person name="Banfield J.F."/>
        </authorList>
    </citation>
    <scope>NUCLEOTIDE SEQUENCE</scope>
    <source>
        <strain evidence="3">NC_groundwater_1664_Pr3_B-0.1um_52_9</strain>
    </source>
</reference>
<comment type="caution">
    <text evidence="3">The sequence shown here is derived from an EMBL/GenBank/DDBJ whole genome shotgun (WGS) entry which is preliminary data.</text>
</comment>
<evidence type="ECO:0000313" key="4">
    <source>
        <dbReference type="Proteomes" id="UP000807825"/>
    </source>
</evidence>
<feature type="transmembrane region" description="Helical" evidence="1">
    <location>
        <begin position="59"/>
        <end position="77"/>
    </location>
</feature>
<sequence length="223" mass="24539">MTVLEKAFQEKAALALVMLVGFLLLDPLIPGAFANLSFAVIGVAGAWLLSEKKSLSRRVIQVSISAIVVLVSFAAFLPEALRESNRVSIGLSLLTFTVILYTYCASLILSALLRAKKFTHHLIVSAVNLYIILGIFWAHLYTILDWFHPEAFALNLQDRESASHFIYFSFVTLASLGYGDITPKTEFAQRLAIIEAIVGQFYGSVVVAYLLSIVIGTKIPRGR</sequence>
<feature type="transmembrane region" description="Helical" evidence="1">
    <location>
        <begin position="164"/>
        <end position="181"/>
    </location>
</feature>
<feature type="domain" description="Potassium channel" evidence="2">
    <location>
        <begin position="144"/>
        <end position="213"/>
    </location>
</feature>
<evidence type="ECO:0000259" key="2">
    <source>
        <dbReference type="Pfam" id="PF07885"/>
    </source>
</evidence>
<evidence type="ECO:0000313" key="3">
    <source>
        <dbReference type="EMBL" id="MBI5248245.1"/>
    </source>
</evidence>
<feature type="transmembrane region" description="Helical" evidence="1">
    <location>
        <begin position="7"/>
        <end position="25"/>
    </location>
</feature>
<dbReference type="Proteomes" id="UP000807825">
    <property type="component" value="Unassembled WGS sequence"/>
</dbReference>
<dbReference type="Pfam" id="PF07885">
    <property type="entry name" value="Ion_trans_2"/>
    <property type="match status" value="1"/>
</dbReference>
<feature type="transmembrane region" description="Helical" evidence="1">
    <location>
        <begin position="193"/>
        <end position="215"/>
    </location>
</feature>
<feature type="transmembrane region" description="Helical" evidence="1">
    <location>
        <begin position="89"/>
        <end position="113"/>
    </location>
</feature>
<dbReference type="Gene3D" id="1.10.287.70">
    <property type="match status" value="1"/>
</dbReference>
<dbReference type="AlphaFoldDB" id="A0A9D6V046"/>
<gene>
    <name evidence="3" type="ORF">HY912_02010</name>
</gene>
<proteinExistence type="predicted"/>
<keyword evidence="1" id="KW-0812">Transmembrane</keyword>
<protein>
    <recommendedName>
        <fullName evidence="2">Potassium channel domain-containing protein</fullName>
    </recommendedName>
</protein>
<evidence type="ECO:0000256" key="1">
    <source>
        <dbReference type="SAM" id="Phobius"/>
    </source>
</evidence>
<name>A0A9D6V046_9BACT</name>